<name>A0ABV2ENQ3_9CAUL</name>
<keyword evidence="2 6" id="KW-0808">Transferase</keyword>
<dbReference type="NCBIfam" id="TIGR03071">
    <property type="entry name" value="couple_hipA"/>
    <property type="match status" value="1"/>
</dbReference>
<proteinExistence type="inferred from homology"/>
<dbReference type="InterPro" id="IPR017508">
    <property type="entry name" value="HipA_N1"/>
</dbReference>
<dbReference type="EMBL" id="JBEPLU010000004">
    <property type="protein sequence ID" value="MET3528567.1"/>
    <property type="molecule type" value="Genomic_DNA"/>
</dbReference>
<dbReference type="InterPro" id="IPR012893">
    <property type="entry name" value="HipA-like_C"/>
</dbReference>
<dbReference type="Proteomes" id="UP001549110">
    <property type="component" value="Unassembled WGS sequence"/>
</dbReference>
<gene>
    <name evidence="6" type="ORF">ABID41_003709</name>
</gene>
<dbReference type="GO" id="GO:0004674">
    <property type="term" value="F:protein serine/threonine kinase activity"/>
    <property type="evidence" value="ECO:0007669"/>
    <property type="project" value="UniProtKB-EC"/>
</dbReference>
<feature type="domain" description="HipA N-terminal subdomain 1" evidence="5">
    <location>
        <begin position="4"/>
        <end position="108"/>
    </location>
</feature>
<evidence type="ECO:0000259" key="5">
    <source>
        <dbReference type="Pfam" id="PF13657"/>
    </source>
</evidence>
<dbReference type="Pfam" id="PF07804">
    <property type="entry name" value="HipA_C"/>
    <property type="match status" value="1"/>
</dbReference>
<evidence type="ECO:0000313" key="7">
    <source>
        <dbReference type="Proteomes" id="UP001549110"/>
    </source>
</evidence>
<keyword evidence="3 6" id="KW-0418">Kinase</keyword>
<keyword evidence="7" id="KW-1185">Reference proteome</keyword>
<comment type="caution">
    <text evidence="6">The sequence shown here is derived from an EMBL/GenBank/DDBJ whole genome shotgun (WGS) entry which is preliminary data.</text>
</comment>
<sequence length="402" mass="43756">MAGLDVWLGERRVGALTYLGGDQSIFAFDDAYADDPDRPTLSLAFKSASGGLLRDVRATRARVHPYFSNLLPEGPLRDYLAKRAGVKPTRELHLLATLGDDLPGAVVLRPQDAPLPSDAEPARFYGGGEATALRFSLAGVQLKFSAVEKAQGGLTIPAQGVGGDWIVKLPSTRFAGVSENEFSMMSLAAAIGIEVPAVRLLSLEEIARLPDDIGRLQGLAYAVERFDRPAGGVRVHVEDFAQVFGVFPETKYQRASYRNIGQVLWRETGETGYAEFVRRLVFSALIGNADMHLKNWSLIYRDGRTPSLAPAYDFVSTLAYLPDDNAALKVARSKAWTDFGEDELAALADGSGAPRRLTQKIARETVSAFRQTWAGRQAHLPISDDVRAAVLSQLDRVPLART</sequence>
<comment type="similarity">
    <text evidence="1">Belongs to the HipA Ser/Thr kinase family.</text>
</comment>
<organism evidence="6 7">
    <name type="scientific">Phenylobacterium koreense</name>
    <dbReference type="NCBI Taxonomy" id="266125"/>
    <lineage>
        <taxon>Bacteria</taxon>
        <taxon>Pseudomonadati</taxon>
        <taxon>Pseudomonadota</taxon>
        <taxon>Alphaproteobacteria</taxon>
        <taxon>Caulobacterales</taxon>
        <taxon>Caulobacteraceae</taxon>
        <taxon>Phenylobacterium</taxon>
    </lineage>
</organism>
<reference evidence="6 7" key="1">
    <citation type="submission" date="2024-06" db="EMBL/GenBank/DDBJ databases">
        <title>Genomic Encyclopedia of Type Strains, Phase IV (KMG-IV): sequencing the most valuable type-strain genomes for metagenomic binning, comparative biology and taxonomic classification.</title>
        <authorList>
            <person name="Goeker M."/>
        </authorList>
    </citation>
    <scope>NUCLEOTIDE SEQUENCE [LARGE SCALE GENOMIC DNA]</scope>
    <source>
        <strain evidence="6 7">DSM 17809</strain>
    </source>
</reference>
<dbReference type="InterPro" id="IPR052028">
    <property type="entry name" value="HipA_Ser/Thr_kinase"/>
</dbReference>
<protein>
    <submittedName>
        <fullName evidence="6">Serine/threonine-protein kinase HipA</fullName>
        <ecNumber evidence="6">2.7.11.1</ecNumber>
    </submittedName>
</protein>
<evidence type="ECO:0000256" key="3">
    <source>
        <dbReference type="ARBA" id="ARBA00022777"/>
    </source>
</evidence>
<dbReference type="RefSeq" id="WP_354298440.1">
    <property type="nucleotide sequence ID" value="NZ_JBEPLU010000004.1"/>
</dbReference>
<feature type="domain" description="HipA-like C-terminal" evidence="4">
    <location>
        <begin position="135"/>
        <end position="373"/>
    </location>
</feature>
<evidence type="ECO:0000256" key="1">
    <source>
        <dbReference type="ARBA" id="ARBA00010164"/>
    </source>
</evidence>
<dbReference type="EC" id="2.7.11.1" evidence="6"/>
<evidence type="ECO:0000256" key="2">
    <source>
        <dbReference type="ARBA" id="ARBA00022679"/>
    </source>
</evidence>
<dbReference type="Gene3D" id="1.10.1070.20">
    <property type="match status" value="1"/>
</dbReference>
<evidence type="ECO:0000313" key="6">
    <source>
        <dbReference type="EMBL" id="MET3528567.1"/>
    </source>
</evidence>
<accession>A0ABV2ENQ3</accession>
<dbReference type="PANTHER" id="PTHR37419">
    <property type="entry name" value="SERINE/THREONINE-PROTEIN KINASE TOXIN HIPA"/>
    <property type="match status" value="1"/>
</dbReference>
<evidence type="ECO:0000259" key="4">
    <source>
        <dbReference type="Pfam" id="PF07804"/>
    </source>
</evidence>
<dbReference type="Pfam" id="PF13657">
    <property type="entry name" value="Couple_hipA"/>
    <property type="match status" value="1"/>
</dbReference>
<dbReference type="PANTHER" id="PTHR37419:SF1">
    <property type="entry name" value="SERINE_THREONINE-PROTEIN KINASE TOXIN HIPA"/>
    <property type="match status" value="1"/>
</dbReference>